<comment type="subcellular location">
    <subcellularLocation>
        <location evidence="1">Nucleus</location>
    </subcellularLocation>
</comment>
<reference evidence="8 9" key="1">
    <citation type="submission" date="2014-04" db="EMBL/GenBank/DDBJ databases">
        <authorList>
            <consortium name="DOE Joint Genome Institute"/>
            <person name="Kuo A."/>
            <person name="Girlanda M."/>
            <person name="Perotto S."/>
            <person name="Kohler A."/>
            <person name="Nagy L.G."/>
            <person name="Floudas D."/>
            <person name="Copeland A."/>
            <person name="Barry K.W."/>
            <person name="Cichocki N."/>
            <person name="Veneault-Fourrey C."/>
            <person name="LaButti K."/>
            <person name="Lindquist E.A."/>
            <person name="Lipzen A."/>
            <person name="Lundell T."/>
            <person name="Morin E."/>
            <person name="Murat C."/>
            <person name="Sun H."/>
            <person name="Tunlid A."/>
            <person name="Henrissat B."/>
            <person name="Grigoriev I.V."/>
            <person name="Hibbett D.S."/>
            <person name="Martin F."/>
            <person name="Nordberg H.P."/>
            <person name="Cantor M.N."/>
            <person name="Hua S.X."/>
        </authorList>
    </citation>
    <scope>NUCLEOTIDE SEQUENCE [LARGE SCALE GENOMIC DNA]</scope>
    <source>
        <strain evidence="8 9">MUT 4182</strain>
    </source>
</reference>
<dbReference type="GO" id="GO:0005655">
    <property type="term" value="C:nucleolar ribonuclease P complex"/>
    <property type="evidence" value="ECO:0007669"/>
    <property type="project" value="InterPro"/>
</dbReference>
<dbReference type="EMBL" id="KN823162">
    <property type="protein sequence ID" value="KIO20769.1"/>
    <property type="molecule type" value="Genomic_DNA"/>
</dbReference>
<dbReference type="Pfam" id="PF08170">
    <property type="entry name" value="POPLD"/>
    <property type="match status" value="1"/>
</dbReference>
<feature type="domain" description="POPLD" evidence="6">
    <location>
        <begin position="521"/>
        <end position="619"/>
    </location>
</feature>
<evidence type="ECO:0000259" key="5">
    <source>
        <dbReference type="Pfam" id="PF06978"/>
    </source>
</evidence>
<dbReference type="PANTHER" id="PTHR22731:SF3">
    <property type="entry name" value="RIBONUCLEASES P_MRP PROTEIN SUBUNIT POP1"/>
    <property type="match status" value="1"/>
</dbReference>
<dbReference type="GO" id="GO:0000172">
    <property type="term" value="C:ribonuclease MRP complex"/>
    <property type="evidence" value="ECO:0007669"/>
    <property type="project" value="InterPro"/>
</dbReference>
<dbReference type="Pfam" id="PF06978">
    <property type="entry name" value="POP1_N"/>
    <property type="match status" value="2"/>
</dbReference>
<dbReference type="Proteomes" id="UP000054248">
    <property type="component" value="Unassembled WGS sequence"/>
</dbReference>
<dbReference type="InterPro" id="IPR012590">
    <property type="entry name" value="POPLD_dom"/>
</dbReference>
<gene>
    <name evidence="8" type="ORF">M407DRAFT_29615</name>
</gene>
<dbReference type="Pfam" id="PF22770">
    <property type="entry name" value="POP1_C"/>
    <property type="match status" value="1"/>
</dbReference>
<feature type="compositionally biased region" description="Basic and acidic residues" evidence="4">
    <location>
        <begin position="466"/>
        <end position="475"/>
    </location>
</feature>
<dbReference type="SUPFAM" id="SSF103025">
    <property type="entry name" value="Folate-binding domain"/>
    <property type="match status" value="1"/>
</dbReference>
<keyword evidence="3" id="KW-0539">Nucleus</keyword>
<keyword evidence="2" id="KW-0819">tRNA processing</keyword>
<keyword evidence="9" id="KW-1185">Reference proteome</keyword>
<organism evidence="8 9">
    <name type="scientific">Tulasnella calospora MUT 4182</name>
    <dbReference type="NCBI Taxonomy" id="1051891"/>
    <lineage>
        <taxon>Eukaryota</taxon>
        <taxon>Fungi</taxon>
        <taxon>Dikarya</taxon>
        <taxon>Basidiomycota</taxon>
        <taxon>Agaricomycotina</taxon>
        <taxon>Agaricomycetes</taxon>
        <taxon>Cantharellales</taxon>
        <taxon>Tulasnellaceae</taxon>
        <taxon>Tulasnella</taxon>
    </lineage>
</organism>
<feature type="compositionally biased region" description="Polar residues" evidence="4">
    <location>
        <begin position="57"/>
        <end position="67"/>
    </location>
</feature>
<dbReference type="InterPro" id="IPR039182">
    <property type="entry name" value="Pop1"/>
</dbReference>
<dbReference type="InterPro" id="IPR055079">
    <property type="entry name" value="POP1_C"/>
</dbReference>
<evidence type="ECO:0000256" key="2">
    <source>
        <dbReference type="ARBA" id="ARBA00022694"/>
    </source>
</evidence>
<protein>
    <recommendedName>
        <fullName evidence="10">Pop1 N-terminal domain-containing protein</fullName>
    </recommendedName>
</protein>
<proteinExistence type="predicted"/>
<dbReference type="PANTHER" id="PTHR22731">
    <property type="entry name" value="RIBONUCLEASES P/MRP PROTEIN SUBUNIT POP1"/>
    <property type="match status" value="1"/>
</dbReference>
<dbReference type="GO" id="GO:0001682">
    <property type="term" value="P:tRNA 5'-leader removal"/>
    <property type="evidence" value="ECO:0007669"/>
    <property type="project" value="InterPro"/>
</dbReference>
<reference evidence="9" key="2">
    <citation type="submission" date="2015-01" db="EMBL/GenBank/DDBJ databases">
        <title>Evolutionary Origins and Diversification of the Mycorrhizal Mutualists.</title>
        <authorList>
            <consortium name="DOE Joint Genome Institute"/>
            <consortium name="Mycorrhizal Genomics Consortium"/>
            <person name="Kohler A."/>
            <person name="Kuo A."/>
            <person name="Nagy L.G."/>
            <person name="Floudas D."/>
            <person name="Copeland A."/>
            <person name="Barry K.W."/>
            <person name="Cichocki N."/>
            <person name="Veneault-Fourrey C."/>
            <person name="LaButti K."/>
            <person name="Lindquist E.A."/>
            <person name="Lipzen A."/>
            <person name="Lundell T."/>
            <person name="Morin E."/>
            <person name="Murat C."/>
            <person name="Riley R."/>
            <person name="Ohm R."/>
            <person name="Sun H."/>
            <person name="Tunlid A."/>
            <person name="Henrissat B."/>
            <person name="Grigoriev I.V."/>
            <person name="Hibbett D.S."/>
            <person name="Martin F."/>
        </authorList>
    </citation>
    <scope>NUCLEOTIDE SEQUENCE [LARGE SCALE GENOMIC DNA]</scope>
    <source>
        <strain evidence="9">MUT 4182</strain>
    </source>
</reference>
<feature type="domain" description="Pop1 N-terminal" evidence="5">
    <location>
        <begin position="93"/>
        <end position="159"/>
    </location>
</feature>
<dbReference type="STRING" id="1051891.A0A0C3Q9S6"/>
<dbReference type="HOGENOM" id="CLU_007205_2_0_1"/>
<evidence type="ECO:0008006" key="10">
    <source>
        <dbReference type="Google" id="ProtNLM"/>
    </source>
</evidence>
<feature type="region of interest" description="Disordered" evidence="4">
    <location>
        <begin position="671"/>
        <end position="691"/>
    </location>
</feature>
<feature type="domain" description="Pop1 N-terminal" evidence="5">
    <location>
        <begin position="172"/>
        <end position="242"/>
    </location>
</feature>
<evidence type="ECO:0000313" key="9">
    <source>
        <dbReference type="Proteomes" id="UP000054248"/>
    </source>
</evidence>
<feature type="region of interest" description="Disordered" evidence="4">
    <location>
        <begin position="21"/>
        <end position="73"/>
    </location>
</feature>
<sequence length="847" mass="93339">MASKTGHPVFNSINRGVLHSTTITTMAPKRPLDSENAQNSSKAAKKAKTKAARVIDVQQTGQPSTAPSRPHPRVRFTADSLKGLPNSIDVEKFVEARSFEVGAMQKAMQTAREDASKRVWQTLPRHMRRRTASHDSTRVPVRLREKARAEMDPVKKRKKLSALPKRGKTDIGRTAKLLKRQQDKTWLETHIWHAKRMKMENLWGHRLAINPTEKAFRPSHRAALHGSIVQDVSYYGVLEVKAPEDLLKDVLSRCCDPQSPIFLNCYTSGARACDTHIYEVARYPYGLICPCTLVWMPNDAAPRNAETADSAAPRVVWLHVHPSVFLEVHRAIQTSASDVIADSSHRVSQIEITDLRGSLNAYEIVGPRASQVLTGALKATKDSGSGRKAWNSLAGLSSSASVPKGMVIGLQVFDPRLSFPPSNTQLPEADRQSSVPAFSVPPSAEMALSEIWQEKVREKLRKPKFTKKDLDERRSKNLVPGTRLQPQPSDARIPILIIQRSISPINGPSNSSGASDSQMHGYLLLFPAGWSMPFWSSITHTGTRVGGLREHKSQRFESGTSHFPEDYVGTQSYELHWDNRAIEESAKWERTPKAKRPPYDLMPAPSKIQGHEVLWKPDWAGILGLVAKQGNPILGNELDLVPTQRPDDMDRILDSIIQEGNSELQEDDDVAWEGIGGNSNSSGPDQQDRDAPWVLHGTHATALLSTLASSSSSAHPEVLRCINELRVKRGLEPLPEDVAENLTKSALVTVKIEMCGRGTPEDISVIYGASGDLGALGEVAWSKTMAEIIANDSRSEDIEHERISTPDSTRIIGYVTSGSFSLTKGKGAALGAVSLVGLLEIMRRDVK</sequence>
<evidence type="ECO:0000256" key="4">
    <source>
        <dbReference type="SAM" id="MobiDB-lite"/>
    </source>
</evidence>
<dbReference type="AlphaFoldDB" id="A0A0C3Q9S6"/>
<dbReference type="OrthoDB" id="442863at2759"/>
<accession>A0A0C3Q9S6</accession>
<feature type="domain" description="POP1 C-terminal" evidence="7">
    <location>
        <begin position="799"/>
        <end position="845"/>
    </location>
</feature>
<dbReference type="InterPro" id="IPR009723">
    <property type="entry name" value="Pop1_N"/>
</dbReference>
<name>A0A0C3Q9S6_9AGAM</name>
<evidence type="ECO:0000259" key="6">
    <source>
        <dbReference type="Pfam" id="PF08170"/>
    </source>
</evidence>
<evidence type="ECO:0000259" key="7">
    <source>
        <dbReference type="Pfam" id="PF22770"/>
    </source>
</evidence>
<evidence type="ECO:0000256" key="3">
    <source>
        <dbReference type="ARBA" id="ARBA00023242"/>
    </source>
</evidence>
<evidence type="ECO:0000256" key="1">
    <source>
        <dbReference type="ARBA" id="ARBA00004123"/>
    </source>
</evidence>
<feature type="region of interest" description="Disordered" evidence="4">
    <location>
        <begin position="465"/>
        <end position="485"/>
    </location>
</feature>
<evidence type="ECO:0000313" key="8">
    <source>
        <dbReference type="EMBL" id="KIO20769.1"/>
    </source>
</evidence>